<dbReference type="EMBL" id="JARKNE010000008">
    <property type="protein sequence ID" value="KAK5811377.1"/>
    <property type="molecule type" value="Genomic_DNA"/>
</dbReference>
<dbReference type="Proteomes" id="UP001358586">
    <property type="component" value="Chromosome 8"/>
</dbReference>
<protein>
    <submittedName>
        <fullName evidence="1">Uncharacterized protein</fullName>
    </submittedName>
</protein>
<accession>A0ABR0P0W1</accession>
<name>A0ABR0P0W1_GOSAR</name>
<organism evidence="1 2">
    <name type="scientific">Gossypium arboreum</name>
    <name type="common">Tree cotton</name>
    <name type="synonym">Gossypium nanking</name>
    <dbReference type="NCBI Taxonomy" id="29729"/>
    <lineage>
        <taxon>Eukaryota</taxon>
        <taxon>Viridiplantae</taxon>
        <taxon>Streptophyta</taxon>
        <taxon>Embryophyta</taxon>
        <taxon>Tracheophyta</taxon>
        <taxon>Spermatophyta</taxon>
        <taxon>Magnoliopsida</taxon>
        <taxon>eudicotyledons</taxon>
        <taxon>Gunneridae</taxon>
        <taxon>Pentapetalae</taxon>
        <taxon>rosids</taxon>
        <taxon>malvids</taxon>
        <taxon>Malvales</taxon>
        <taxon>Malvaceae</taxon>
        <taxon>Malvoideae</taxon>
        <taxon>Gossypium</taxon>
    </lineage>
</organism>
<proteinExistence type="predicted"/>
<evidence type="ECO:0000313" key="2">
    <source>
        <dbReference type="Proteomes" id="UP001358586"/>
    </source>
</evidence>
<evidence type="ECO:0000313" key="1">
    <source>
        <dbReference type="EMBL" id="KAK5811377.1"/>
    </source>
</evidence>
<keyword evidence="2" id="KW-1185">Reference proteome</keyword>
<reference evidence="1 2" key="1">
    <citation type="submission" date="2023-03" db="EMBL/GenBank/DDBJ databases">
        <title>WGS of Gossypium arboreum.</title>
        <authorList>
            <person name="Yu D."/>
        </authorList>
    </citation>
    <scope>NUCLEOTIDE SEQUENCE [LARGE SCALE GENOMIC DNA]</scope>
    <source>
        <tissue evidence="1">Leaf</tissue>
    </source>
</reference>
<gene>
    <name evidence="1" type="ORF">PVK06_026706</name>
</gene>
<sequence>MLIAANVVEGPQFQLTDGSFCGGRSYVRGRGHSFRLRIQCQIYSRYNYLPQRCYYRYNCDEQSPLEAPVVRRGGFASRTIRRDWARDDQLGATAYGQNWGTHGQNWRPYFWPNFGMDNYVPRGPHAGNGHNGSNPFVQNGNGQHDIDDPNFYPYGREFNIRRNAMGLQFSDIP</sequence>
<comment type="caution">
    <text evidence="1">The sequence shown here is derived from an EMBL/GenBank/DDBJ whole genome shotgun (WGS) entry which is preliminary data.</text>
</comment>